<name>A0A5B8FGD6_9RHOB</name>
<evidence type="ECO:0000313" key="3">
    <source>
        <dbReference type="Proteomes" id="UP000305888"/>
    </source>
</evidence>
<dbReference type="Proteomes" id="UP000305888">
    <property type="component" value="Chromosome"/>
</dbReference>
<dbReference type="Gene3D" id="3.40.50.150">
    <property type="entry name" value="Vaccinia Virus protein VP39"/>
    <property type="match status" value="1"/>
</dbReference>
<evidence type="ECO:0000259" key="1">
    <source>
        <dbReference type="Pfam" id="PF08241"/>
    </source>
</evidence>
<dbReference type="RefSeq" id="WP_138577404.1">
    <property type="nucleotide sequence ID" value="NZ_CP040818.1"/>
</dbReference>
<keyword evidence="2" id="KW-0808">Transferase</keyword>
<dbReference type="Pfam" id="PF08241">
    <property type="entry name" value="Methyltransf_11"/>
    <property type="match status" value="1"/>
</dbReference>
<organism evidence="2 3">
    <name type="scientific">Paroceanicella profunda</name>
    <dbReference type="NCBI Taxonomy" id="2579971"/>
    <lineage>
        <taxon>Bacteria</taxon>
        <taxon>Pseudomonadati</taxon>
        <taxon>Pseudomonadota</taxon>
        <taxon>Alphaproteobacteria</taxon>
        <taxon>Rhodobacterales</taxon>
        <taxon>Paracoccaceae</taxon>
        <taxon>Paroceanicella</taxon>
    </lineage>
</organism>
<dbReference type="CDD" id="cd02440">
    <property type="entry name" value="AdoMet_MTases"/>
    <property type="match status" value="1"/>
</dbReference>
<keyword evidence="3" id="KW-1185">Reference proteome</keyword>
<gene>
    <name evidence="2" type="ORF">FDP22_03680</name>
</gene>
<protein>
    <submittedName>
        <fullName evidence="2">Methyltransferase domain-containing protein</fullName>
    </submittedName>
</protein>
<dbReference type="KEGG" id="ppru:FDP22_03680"/>
<reference evidence="2 3" key="1">
    <citation type="submission" date="2019-06" db="EMBL/GenBank/DDBJ databases">
        <title>Genome sequence of Rhodobacteraceae bacterium D4M1.</title>
        <authorList>
            <person name="Cao J."/>
        </authorList>
    </citation>
    <scope>NUCLEOTIDE SEQUENCE [LARGE SCALE GENOMIC DNA]</scope>
    <source>
        <strain evidence="2 3">D4M1</strain>
    </source>
</reference>
<evidence type="ECO:0000313" key="2">
    <source>
        <dbReference type="EMBL" id="QDL90967.1"/>
    </source>
</evidence>
<dbReference type="EMBL" id="CP040818">
    <property type="protein sequence ID" value="QDL90967.1"/>
    <property type="molecule type" value="Genomic_DNA"/>
</dbReference>
<dbReference type="GO" id="GO:0032259">
    <property type="term" value="P:methylation"/>
    <property type="evidence" value="ECO:0007669"/>
    <property type="project" value="UniProtKB-KW"/>
</dbReference>
<accession>A0A5B8FGD6</accession>
<dbReference type="GO" id="GO:0008757">
    <property type="term" value="F:S-adenosylmethionine-dependent methyltransferase activity"/>
    <property type="evidence" value="ECO:0007669"/>
    <property type="project" value="InterPro"/>
</dbReference>
<dbReference type="InterPro" id="IPR013216">
    <property type="entry name" value="Methyltransf_11"/>
</dbReference>
<proteinExistence type="predicted"/>
<dbReference type="SUPFAM" id="SSF53335">
    <property type="entry name" value="S-adenosyl-L-methionine-dependent methyltransferases"/>
    <property type="match status" value="1"/>
</dbReference>
<dbReference type="AlphaFoldDB" id="A0A5B8FGD6"/>
<feature type="domain" description="Methyltransferase type 11" evidence="1">
    <location>
        <begin position="125"/>
        <end position="172"/>
    </location>
</feature>
<dbReference type="OrthoDB" id="9787738at2"/>
<dbReference type="InterPro" id="IPR029063">
    <property type="entry name" value="SAM-dependent_MTases_sf"/>
</dbReference>
<keyword evidence="2" id="KW-0489">Methyltransferase</keyword>
<sequence length="251" mass="28792">MNAHGKYPDLAPQRSDYERERKLKLRAFRGLRAFMDMIDGGRSYACPVCGYEGRFSPVRQKPDLWCPACDSRPRHRLMKLWMDRELSVPPKARMLHFAAEPWIGAWFAPRLAEYVTADINTKFDITLDMTAIDLPDARFDIIMANHVLEHLDDRKALAELWRVLAPGGMVILSVPLVEGWDVTYEDPTITDPEDRLIHFTDRTHLRLYGRDFPDRVAAAGFEVSAYAALEPDVSRHALQRGEKIFVGRKPA</sequence>